<dbReference type="SMART" id="SM00044">
    <property type="entry name" value="CYCc"/>
    <property type="match status" value="1"/>
</dbReference>
<organism evidence="2 3">
    <name type="scientific">Leptospira kirschneri str. H1</name>
    <dbReference type="NCBI Taxonomy" id="1049966"/>
    <lineage>
        <taxon>Bacteria</taxon>
        <taxon>Pseudomonadati</taxon>
        <taxon>Spirochaetota</taxon>
        <taxon>Spirochaetia</taxon>
        <taxon>Leptospirales</taxon>
        <taxon>Leptospiraceae</taxon>
        <taxon>Leptospira</taxon>
    </lineage>
</organism>
<evidence type="ECO:0000313" key="3">
    <source>
        <dbReference type="Proteomes" id="UP000006253"/>
    </source>
</evidence>
<dbReference type="GO" id="GO:0004016">
    <property type="term" value="F:adenylate cyclase activity"/>
    <property type="evidence" value="ECO:0007669"/>
    <property type="project" value="UniProtKB-ARBA"/>
</dbReference>
<sequence length="414" mass="46528">MKTTLIAISKTNDIRALKVNMKDIIHWLSTHESRTLEAKELIEVLNRKMIEAGIPVWRFFTSIPTMHPEVMVRSIIWTRGEETQIVFIPHDGLQQPQYKDSPIYLIREKEIDFIRCKLTGPGADLSYPICVDLHEKGGTDYCIFASVFGNNIRSAISWSTDTPGGFTDEQIDCLNSIRSILSLRLDLESRKFSINELLEVYLGSNASKRVLSGEFRRGTGETIYAAILCADLRDFSFLSENNSPKRIVEILDHYFELTAQPIQEEKGEILKFIGDAILAIFPAEADSHKACLAALNAAQKIKNSVIQWNEEHPDLQIHLGMALNVGDVVYGNVGAKDRLDFTVIGNAVNQAFRVESLCKDLGKNILATEEFVLKAGKERFEFVGAKRLKGISGERNIYSPLSQEPDPNPRNVKS</sequence>
<dbReference type="CDD" id="cd07302">
    <property type="entry name" value="CHD"/>
    <property type="match status" value="1"/>
</dbReference>
<name>A0A0E2B760_9LEPT</name>
<dbReference type="PANTHER" id="PTHR43081:SF11">
    <property type="entry name" value="BLR2264 PROTEIN"/>
    <property type="match status" value="1"/>
</dbReference>
<dbReference type="EMBL" id="AHMY02000022">
    <property type="protein sequence ID" value="EKO16701.1"/>
    <property type="molecule type" value="Genomic_DNA"/>
</dbReference>
<dbReference type="FunFam" id="3.30.70.1230:FF:000098">
    <property type="entry name" value="Adenylate/guanylate cyclase catalytic domain protein"/>
    <property type="match status" value="1"/>
</dbReference>
<evidence type="ECO:0000313" key="2">
    <source>
        <dbReference type="EMBL" id="EKO16701.1"/>
    </source>
</evidence>
<dbReference type="AlphaFoldDB" id="A0A0E2B760"/>
<comment type="caution">
    <text evidence="2">The sequence shown here is derived from an EMBL/GenBank/DDBJ whole genome shotgun (WGS) entry which is preliminary data.</text>
</comment>
<accession>A0A0E2B760</accession>
<protein>
    <submittedName>
        <fullName evidence="2">Adenylate/guanylate cyclase catalytic domain protein</fullName>
    </submittedName>
</protein>
<dbReference type="PROSITE" id="PS50125">
    <property type="entry name" value="GUANYLATE_CYCLASE_2"/>
    <property type="match status" value="1"/>
</dbReference>
<dbReference type="Gene3D" id="3.30.70.1230">
    <property type="entry name" value="Nucleotide cyclase"/>
    <property type="match status" value="1"/>
</dbReference>
<proteinExistence type="predicted"/>
<dbReference type="InterPro" id="IPR029787">
    <property type="entry name" value="Nucleotide_cyclase"/>
</dbReference>
<dbReference type="Pfam" id="PF00211">
    <property type="entry name" value="Guanylate_cyc"/>
    <property type="match status" value="1"/>
</dbReference>
<dbReference type="PANTHER" id="PTHR43081">
    <property type="entry name" value="ADENYLATE CYCLASE, TERMINAL-DIFFERENTIATION SPECIFIC-RELATED"/>
    <property type="match status" value="1"/>
</dbReference>
<dbReference type="GO" id="GO:0035556">
    <property type="term" value="P:intracellular signal transduction"/>
    <property type="evidence" value="ECO:0007669"/>
    <property type="project" value="InterPro"/>
</dbReference>
<reference evidence="2 3" key="1">
    <citation type="submission" date="2012-10" db="EMBL/GenBank/DDBJ databases">
        <authorList>
            <person name="Harkins D.M."/>
            <person name="Durkin A.S."/>
            <person name="Brinkac L.M."/>
            <person name="Selengut J.D."/>
            <person name="Sanka R."/>
            <person name="DePew J."/>
            <person name="Purushe J."/>
            <person name="Peacock S.J."/>
            <person name="Thaipadungpanit J."/>
            <person name="Wuthiekanun V.W."/>
            <person name="Day N.P."/>
            <person name="Vinetz J.M."/>
            <person name="Sutton G.G."/>
            <person name="Nelson W.C."/>
            <person name="Fouts D.E."/>
        </authorList>
    </citation>
    <scope>NUCLEOTIDE SEQUENCE [LARGE SCALE GENOMIC DNA]</scope>
    <source>
        <strain evidence="2 3">H1</strain>
    </source>
</reference>
<dbReference type="Proteomes" id="UP000006253">
    <property type="component" value="Unassembled WGS sequence"/>
</dbReference>
<evidence type="ECO:0000259" key="1">
    <source>
        <dbReference type="PROSITE" id="PS50125"/>
    </source>
</evidence>
<dbReference type="GO" id="GO:0006171">
    <property type="term" value="P:cAMP biosynthetic process"/>
    <property type="evidence" value="ECO:0007669"/>
    <property type="project" value="TreeGrafter"/>
</dbReference>
<feature type="domain" description="Guanylate cyclase" evidence="1">
    <location>
        <begin position="226"/>
        <end position="355"/>
    </location>
</feature>
<dbReference type="InterPro" id="IPR050697">
    <property type="entry name" value="Adenylyl/Guanylyl_Cyclase_3/4"/>
</dbReference>
<dbReference type="InterPro" id="IPR001054">
    <property type="entry name" value="A/G_cyclase"/>
</dbReference>
<gene>
    <name evidence="2" type="ORF">LEP1GSC081_2772</name>
</gene>
<dbReference type="SUPFAM" id="SSF55073">
    <property type="entry name" value="Nucleotide cyclase"/>
    <property type="match status" value="1"/>
</dbReference>